<dbReference type="Pfam" id="PF16819">
    <property type="entry name" value="DUF5074"/>
    <property type="match status" value="1"/>
</dbReference>
<dbReference type="AlphaFoldDB" id="A0A5J4QF05"/>
<dbReference type="PANTHER" id="PTHR47197">
    <property type="entry name" value="PROTEIN NIRF"/>
    <property type="match status" value="1"/>
</dbReference>
<dbReference type="EMBL" id="SNRY01003772">
    <property type="protein sequence ID" value="KAA6319789.1"/>
    <property type="molecule type" value="Genomic_DNA"/>
</dbReference>
<dbReference type="Gene3D" id="2.130.10.10">
    <property type="entry name" value="YVTN repeat-like/Quinoprotein amine dehydrogenase"/>
    <property type="match status" value="1"/>
</dbReference>
<dbReference type="InterPro" id="IPR015943">
    <property type="entry name" value="WD40/YVTN_repeat-like_dom_sf"/>
</dbReference>
<proteinExistence type="predicted"/>
<gene>
    <name evidence="1" type="ORF">EZS27_030355</name>
</gene>
<dbReference type="SUPFAM" id="SSF50969">
    <property type="entry name" value="YVTN repeat-like/Quinoprotein amine dehydrogenase"/>
    <property type="match status" value="1"/>
</dbReference>
<sequence>MPRINYILLPLLLCMLLFYACDDMADINESPNEENHPQESGTAELYILCEGLFNLNNSSLARYTFGNHTVAADYFRQINRRGLGDTANDMAIYGSKLYIIVNVSSQLEVVDLRTGRSLHRVSLTAENGSSRQPRHITFDGRKAYICSFDGTVARMDTASYQIEVQIKVGRNPDGICVQNNKLYVSNSGGLDSPNYDNTVSVIDIPSFTEIKRITVGDNPGKICADAYGDVYVAVRGNLTGNNQSFIRIDSQTDNIADSYTDRVMNFAIDNDIAYLYNYDYTTKSSSIKVFDVQTKTVLRENFITDGTKITTPYGINVNPYNGNVYITDAYNYTVTGDVLCFTPQGKLQFRLNGVGINPNTIVFSNKASLPGGNVEEPVETSSAFANKIWEYTPAPGQFINTVTSAYKEGFTAGQVLAYADEQIKKRSLLSLGGFGGSIMLGFDHTVKNIAGAYDFKIYGNAHEGSSEPGIVLVSKDINNNGLPDDTWYELAGSEYHSDKIIRGYEITYYRPVPLLADVQWTDNQGEKGYIPRNSFHKENSYYPLWMDDKITFRGALLPNNAINEGNTEAEQWIQYPFAWGYADNHSNNSEYSQFKIDWAVDEEGNPAMLDGINFVKIYCAINQVCGWAGETSTEISAVEDLHY</sequence>
<evidence type="ECO:0000313" key="1">
    <source>
        <dbReference type="EMBL" id="KAA6319789.1"/>
    </source>
</evidence>
<accession>A0A5J4QF05</accession>
<dbReference type="PROSITE" id="PS51257">
    <property type="entry name" value="PROKAR_LIPOPROTEIN"/>
    <property type="match status" value="1"/>
</dbReference>
<dbReference type="PANTHER" id="PTHR47197:SF3">
    <property type="entry name" value="DIHYDRO-HEME D1 DEHYDROGENASE"/>
    <property type="match status" value="1"/>
</dbReference>
<reference evidence="1" key="1">
    <citation type="submission" date="2019-03" db="EMBL/GenBank/DDBJ databases">
        <title>Single cell metagenomics reveals metabolic interactions within the superorganism composed of flagellate Streblomastix strix and complex community of Bacteroidetes bacteria on its surface.</title>
        <authorList>
            <person name="Treitli S.C."/>
            <person name="Kolisko M."/>
            <person name="Husnik F."/>
            <person name="Keeling P."/>
            <person name="Hampl V."/>
        </authorList>
    </citation>
    <scope>NUCLEOTIDE SEQUENCE</scope>
    <source>
        <strain evidence="1">STM</strain>
    </source>
</reference>
<comment type="caution">
    <text evidence="1">The sequence shown here is derived from an EMBL/GenBank/DDBJ whole genome shotgun (WGS) entry which is preliminary data.</text>
</comment>
<evidence type="ECO:0008006" key="2">
    <source>
        <dbReference type="Google" id="ProtNLM"/>
    </source>
</evidence>
<dbReference type="InterPro" id="IPR031815">
    <property type="entry name" value="DUF5074"/>
</dbReference>
<dbReference type="InterPro" id="IPR051200">
    <property type="entry name" value="Host-pathogen_enzymatic-act"/>
</dbReference>
<protein>
    <recommendedName>
        <fullName evidence="2">YncE family protein</fullName>
    </recommendedName>
</protein>
<dbReference type="InterPro" id="IPR011044">
    <property type="entry name" value="Quino_amine_DH_bsu"/>
</dbReference>
<organism evidence="1">
    <name type="scientific">termite gut metagenome</name>
    <dbReference type="NCBI Taxonomy" id="433724"/>
    <lineage>
        <taxon>unclassified sequences</taxon>
        <taxon>metagenomes</taxon>
        <taxon>organismal metagenomes</taxon>
    </lineage>
</organism>
<name>A0A5J4QF05_9ZZZZ</name>